<organism evidence="3 4">
    <name type="scientific">Rubneribacter badeniensis</name>
    <dbReference type="NCBI Taxonomy" id="2070688"/>
    <lineage>
        <taxon>Bacteria</taxon>
        <taxon>Bacillati</taxon>
        <taxon>Actinomycetota</taxon>
        <taxon>Coriobacteriia</taxon>
        <taxon>Eggerthellales</taxon>
        <taxon>Eggerthellaceae</taxon>
        <taxon>Rubneribacter</taxon>
    </lineage>
</organism>
<evidence type="ECO:0000259" key="1">
    <source>
        <dbReference type="Pfam" id="PF06250"/>
    </source>
</evidence>
<dbReference type="InterPro" id="IPR053148">
    <property type="entry name" value="PD-DEXK-like_domain"/>
</dbReference>
<evidence type="ECO:0000313" key="3">
    <source>
        <dbReference type="EMBL" id="PNV64486.1"/>
    </source>
</evidence>
<dbReference type="InterPro" id="IPR011856">
    <property type="entry name" value="tRNA_endonuc-like_dom_sf"/>
</dbReference>
<dbReference type="PANTHER" id="PTHR30547">
    <property type="entry name" value="UNCHARACTERIZED PROTEIN YHCG-RELATED"/>
    <property type="match status" value="1"/>
</dbReference>
<dbReference type="InterPro" id="IPR009362">
    <property type="entry name" value="YhcG_C"/>
</dbReference>
<dbReference type="Pfam" id="PF06250">
    <property type="entry name" value="YhcG_C"/>
    <property type="match status" value="1"/>
</dbReference>
<protein>
    <submittedName>
        <fullName evidence="3">DUF1016 domain-containing protein</fullName>
    </submittedName>
</protein>
<gene>
    <name evidence="3" type="ORF">C2L80_11720</name>
</gene>
<accession>A0A2K2U2D0</accession>
<keyword evidence="4" id="KW-1185">Reference proteome</keyword>
<dbReference type="AlphaFoldDB" id="A0A2K2U2D0"/>
<dbReference type="Pfam" id="PF17761">
    <property type="entry name" value="DUF1016_N"/>
    <property type="match status" value="1"/>
</dbReference>
<feature type="domain" description="YhcG N-terminal" evidence="2">
    <location>
        <begin position="17"/>
        <end position="147"/>
    </location>
</feature>
<evidence type="ECO:0000259" key="2">
    <source>
        <dbReference type="Pfam" id="PF17761"/>
    </source>
</evidence>
<proteinExistence type="predicted"/>
<dbReference type="RefSeq" id="WP_087195781.1">
    <property type="nucleotide sequence ID" value="NZ_PPEL01000094.1"/>
</dbReference>
<sequence>MGQLYDQTQDEAVYQSVRTTLEAAQSKAAAAVNGAMVAAYWEIGRRIVEAQGERAEYGKHLIAYLSERLTREFGKVFSSRNLFYMKQFYLAFPIANTLCSQLSWSHYRLIMRLEDQKRREFYVRAAAKEGWTVRQLDRQIHSSYYERLLATQEDHRDIVRKEVKALEPRTRADSILKDPYVLDFLDLPGGTTYLESDLEQALMDKLQHFLLELGRGFAFVARQYRITTESDSHYHVDLVFYHCVLKCYVLIDLKTGKLTPQDVGQMDFYVRLFDDRCAQPEDNPTIGIILCADRDETVAKYSVLADGKNMFASRYVMHLPTEDELSHALESTYLAHASDDQ</sequence>
<reference evidence="3 4" key="1">
    <citation type="journal article" date="2018" name="Int. J. Syst. Evol. Microbiol.">
        <title>Rubneribacter badeniensis gen. nov., sp. nov. and Enteroscipio rubneri gen. nov., sp. nov., new members of the Eggerthellaceae isolated from human faeces.</title>
        <authorList>
            <person name="Danylec N."/>
            <person name="Gobl A."/>
            <person name="Stoll D.A."/>
            <person name="Hetzer B."/>
            <person name="Kulling S.E."/>
            <person name="Huch M."/>
        </authorList>
    </citation>
    <scope>NUCLEOTIDE SEQUENCE [LARGE SCALE GENOMIC DNA]</scope>
    <source>
        <strain evidence="3 4">ResAG-85</strain>
    </source>
</reference>
<dbReference type="Proteomes" id="UP000236488">
    <property type="component" value="Unassembled WGS sequence"/>
</dbReference>
<dbReference type="GO" id="GO:0003676">
    <property type="term" value="F:nucleic acid binding"/>
    <property type="evidence" value="ECO:0007669"/>
    <property type="project" value="InterPro"/>
</dbReference>
<dbReference type="PANTHER" id="PTHR30547:SF5">
    <property type="entry name" value="NUCLEASE YHCG-RELATED"/>
    <property type="match status" value="1"/>
</dbReference>
<feature type="domain" description="YhcG PDDEXK nuclease" evidence="1">
    <location>
        <begin position="174"/>
        <end position="328"/>
    </location>
</feature>
<dbReference type="InterPro" id="IPR041527">
    <property type="entry name" value="YhcG_N"/>
</dbReference>
<comment type="caution">
    <text evidence="3">The sequence shown here is derived from an EMBL/GenBank/DDBJ whole genome shotgun (WGS) entry which is preliminary data.</text>
</comment>
<name>A0A2K2U2D0_9ACTN</name>
<dbReference type="EMBL" id="PPEL01000094">
    <property type="protein sequence ID" value="PNV64486.1"/>
    <property type="molecule type" value="Genomic_DNA"/>
</dbReference>
<evidence type="ECO:0000313" key="4">
    <source>
        <dbReference type="Proteomes" id="UP000236488"/>
    </source>
</evidence>
<dbReference type="Gene3D" id="3.40.1350.10">
    <property type="match status" value="1"/>
</dbReference>